<dbReference type="PANTHER" id="PTHR13140:SF802">
    <property type="entry name" value="UNCONVENTIONAL MYOSIN-IB ISOFORM X1"/>
    <property type="match status" value="1"/>
</dbReference>
<dbReference type="GO" id="GO:0005524">
    <property type="term" value="F:ATP binding"/>
    <property type="evidence" value="ECO:0007669"/>
    <property type="project" value="UniProtKB-UniRule"/>
</dbReference>
<dbReference type="SUPFAM" id="SSF52540">
    <property type="entry name" value="P-loop containing nucleoside triphosphate hydrolases"/>
    <property type="match status" value="1"/>
</dbReference>
<dbReference type="FunFam" id="1.20.58.530:FF:000004">
    <property type="entry name" value="Unconventional myosin ID"/>
    <property type="match status" value="1"/>
</dbReference>
<evidence type="ECO:0000256" key="2">
    <source>
        <dbReference type="ARBA" id="ARBA00008314"/>
    </source>
</evidence>
<dbReference type="AlphaFoldDB" id="T1HXQ9"/>
<keyword evidence="11" id="KW-1185">Reference proteome</keyword>
<sequence>FKCDFRKKGVMDGEQEVGAWDSVLLDPLSEETFITNLHQRFKRDHIYTYIGNVLVSINPYKQLAVYTPELVHQYRTKGPFQLPPHIFAVAGSSYRWLRDRNEDQCVIVTGESGSGKTEAANLVLQFLAGHVHNIPSHPYSPAKDAILVYTNYMLETFGNAKTARNDNSSRYGRYLELEFDYKGDPLGGTITHYLLEKTRVTHPAPGDRNFHIFYQLISGADVNLLKTLKLQRNVDNYALLQCSRAVHLENIDDKKEFTLTRRSLELLGLTQEEMHNVFKIVASVLKLGNVSFIPINNIDGTEGCALSNEYEVFEVCDLLGINVTILQSALTCRTHLCGNPTLPSSEVPLTELSAAQASANRDALCRALYSRTFTWLVNRINLATKVKKYGKRKVLGILDVYGFEVLDYNGFEQFIINFCNEKLHAVITECTLKQEQEEYIREGIDWCPVEFSLNTAICDVIEKNNHGILCLLDDMSNKIVEDHGENCVESENLLLSRVLNLCAAAHNPTRRHQTQQDNSLPPNCFRLKHYAGTVTYNIVGFVEKNLDFVPRDLSQAMFHAGHPLLKTLFPEGNPKRAAYKRPLTVGSQFKVSLGSLVRTLVAKRPHYIRCIKPNELKQPRIFEMALIQHQVRYLGLIETVRVRRCGFCHRQAYNAFLKRYKMLSLHTWPNWQGAPVEGVSYLLRDLPIPSGEFGFGRTKLFIRSPRSVFELEEFRRERLEDLATLMQKIWRGYRERKNFLKKKHSQIIIASAWRRMPFWNTIRWTTSFMVSLSSSKFYLLMLELFFQFYSVFLVYLIMISLRSGLLIQKLSLKILRDLIRDNLLHFLSSAYFGRQYITVLRFAQCECSRAFKTIQHFLTYSPLSVQNDYAREEYRILKRRKLVNWAVRVIQRHYVKWKELSAANDSPINCDWPPCKSRLAETSLLLRRLHHKYRCHKYRMRFDQTARNRMREKVTASLIFKERKSSYPRSVSHPFLGDYVRLRQNVQWKKICVETNDQYVVFADIINKITRSSGKFVPILFVLSTSAMLILDQRTLQVKYRVPATEIYRLSLSPYLDDVAVFHIRASELGIKKGDFVFQTGHVIEIVTKLFLVVQNAVGKPPQVNISTE</sequence>
<dbReference type="GO" id="GO:0051015">
    <property type="term" value="F:actin filament binding"/>
    <property type="evidence" value="ECO:0007669"/>
    <property type="project" value="TreeGrafter"/>
</dbReference>
<dbReference type="Gene3D" id="1.20.5.190">
    <property type="match status" value="1"/>
</dbReference>
<dbReference type="GO" id="GO:0005902">
    <property type="term" value="C:microvillus"/>
    <property type="evidence" value="ECO:0007669"/>
    <property type="project" value="TreeGrafter"/>
</dbReference>
<evidence type="ECO:0000313" key="10">
    <source>
        <dbReference type="EnsemblMetazoa" id="RPRC008829-PA"/>
    </source>
</evidence>
<protein>
    <submittedName>
        <fullName evidence="10">Uncharacterized protein</fullName>
    </submittedName>
</protein>
<dbReference type="GO" id="GO:0030048">
    <property type="term" value="P:actin filament-based movement"/>
    <property type="evidence" value="ECO:0007669"/>
    <property type="project" value="TreeGrafter"/>
</dbReference>
<comment type="similarity">
    <text evidence="2 9">Belongs to the TRAFAC class myosin-kinesin ATPase superfamily. Myosin family.</text>
</comment>
<organism evidence="10 11">
    <name type="scientific">Rhodnius prolixus</name>
    <name type="common">Triatomid bug</name>
    <dbReference type="NCBI Taxonomy" id="13249"/>
    <lineage>
        <taxon>Eukaryota</taxon>
        <taxon>Metazoa</taxon>
        <taxon>Ecdysozoa</taxon>
        <taxon>Arthropoda</taxon>
        <taxon>Hexapoda</taxon>
        <taxon>Insecta</taxon>
        <taxon>Pterygota</taxon>
        <taxon>Neoptera</taxon>
        <taxon>Paraneoptera</taxon>
        <taxon>Hemiptera</taxon>
        <taxon>Heteroptera</taxon>
        <taxon>Panheteroptera</taxon>
        <taxon>Cimicomorpha</taxon>
        <taxon>Reduviidae</taxon>
        <taxon>Triatominae</taxon>
        <taxon>Rhodnius</taxon>
    </lineage>
</organism>
<dbReference type="InParanoid" id="T1HXQ9"/>
<evidence type="ECO:0000256" key="8">
    <source>
        <dbReference type="ARBA" id="ARBA00023203"/>
    </source>
</evidence>
<proteinExistence type="inferred from homology"/>
<evidence type="ECO:0000256" key="9">
    <source>
        <dbReference type="PROSITE-ProRule" id="PRU00782"/>
    </source>
</evidence>
<dbReference type="GO" id="GO:0000146">
    <property type="term" value="F:microfilament motor activity"/>
    <property type="evidence" value="ECO:0007669"/>
    <property type="project" value="TreeGrafter"/>
</dbReference>
<evidence type="ECO:0000256" key="6">
    <source>
        <dbReference type="ARBA" id="ARBA00023123"/>
    </source>
</evidence>
<dbReference type="Gene3D" id="6.20.240.20">
    <property type="match status" value="1"/>
</dbReference>
<dbReference type="OMA" id="AVIHIRA"/>
<dbReference type="GO" id="GO:0005938">
    <property type="term" value="C:cell cortex"/>
    <property type="evidence" value="ECO:0007669"/>
    <property type="project" value="UniProtKB-ARBA"/>
</dbReference>
<keyword evidence="6 9" id="KW-0518">Myosin</keyword>
<dbReference type="VEuPathDB" id="VectorBase:RPRC008829"/>
<dbReference type="SMART" id="SM00015">
    <property type="entry name" value="IQ"/>
    <property type="match status" value="1"/>
</dbReference>
<dbReference type="PROSITE" id="PS50096">
    <property type="entry name" value="IQ"/>
    <property type="match status" value="1"/>
</dbReference>
<accession>T1HXQ9</accession>
<name>T1HXQ9_RHOPR</name>
<dbReference type="PROSITE" id="PS51456">
    <property type="entry name" value="MYOSIN_MOTOR"/>
    <property type="match status" value="1"/>
</dbReference>
<keyword evidence="8 9" id="KW-0009">Actin-binding</keyword>
<dbReference type="Gene3D" id="1.10.10.820">
    <property type="match status" value="1"/>
</dbReference>
<dbReference type="GO" id="GO:0005886">
    <property type="term" value="C:plasma membrane"/>
    <property type="evidence" value="ECO:0007669"/>
    <property type="project" value="UniProtKB-SubCell"/>
</dbReference>
<dbReference type="HOGENOM" id="CLU_000192_7_7_1"/>
<feature type="region of interest" description="Actin-binding" evidence="9">
    <location>
        <begin position="593"/>
        <end position="615"/>
    </location>
</feature>
<evidence type="ECO:0000256" key="3">
    <source>
        <dbReference type="ARBA" id="ARBA00022741"/>
    </source>
</evidence>
<dbReference type="PROSITE" id="PS51757">
    <property type="entry name" value="TH1"/>
    <property type="match status" value="1"/>
</dbReference>
<reference evidence="10" key="1">
    <citation type="submission" date="2015-05" db="UniProtKB">
        <authorList>
            <consortium name="EnsemblMetazoa"/>
        </authorList>
    </citation>
    <scope>IDENTIFICATION</scope>
</reference>
<dbReference type="InterPro" id="IPR000048">
    <property type="entry name" value="IQ_motif_EF-hand-BS"/>
</dbReference>
<dbReference type="Gene3D" id="3.40.850.10">
    <property type="entry name" value="Kinesin motor domain"/>
    <property type="match status" value="1"/>
</dbReference>
<dbReference type="EMBL" id="ACPB03004606">
    <property type="status" value="NOT_ANNOTATED_CDS"/>
    <property type="molecule type" value="Genomic_DNA"/>
</dbReference>
<dbReference type="Gene3D" id="1.20.58.530">
    <property type="match status" value="1"/>
</dbReference>
<evidence type="ECO:0000256" key="4">
    <source>
        <dbReference type="ARBA" id="ARBA00022840"/>
    </source>
</evidence>
<dbReference type="GO" id="GO:0048803">
    <property type="term" value="P:imaginal disc-derived male genitalia morphogenesis"/>
    <property type="evidence" value="ECO:0007669"/>
    <property type="project" value="UniProtKB-ARBA"/>
</dbReference>
<keyword evidence="3 9" id="KW-0547">Nucleotide-binding</keyword>
<keyword evidence="4 9" id="KW-0067">ATP-binding</keyword>
<dbReference type="GO" id="GO:0016459">
    <property type="term" value="C:myosin complex"/>
    <property type="evidence" value="ECO:0007669"/>
    <property type="project" value="UniProtKB-KW"/>
</dbReference>
<keyword evidence="5" id="KW-0446">Lipid-binding</keyword>
<dbReference type="GO" id="GO:0005546">
    <property type="term" value="F:phosphatidylinositol-4,5-bisphosphate binding"/>
    <property type="evidence" value="ECO:0007669"/>
    <property type="project" value="UniProtKB-ARBA"/>
</dbReference>
<evidence type="ECO:0000256" key="7">
    <source>
        <dbReference type="ARBA" id="ARBA00023175"/>
    </source>
</evidence>
<dbReference type="FunCoup" id="T1HXQ9">
    <property type="interactions" value="18"/>
</dbReference>
<dbReference type="PRINTS" id="PR00193">
    <property type="entry name" value="MYOSINHEAVY"/>
</dbReference>
<dbReference type="Gene3D" id="1.20.120.720">
    <property type="entry name" value="Myosin VI head, motor domain, U50 subdomain"/>
    <property type="match status" value="1"/>
</dbReference>
<dbReference type="EnsemblMetazoa" id="RPRC008829-RA">
    <property type="protein sequence ID" value="RPRC008829-PA"/>
    <property type="gene ID" value="RPRC008829"/>
</dbReference>
<dbReference type="FunFam" id="1.10.10.820:FF:000001">
    <property type="entry name" value="Myosin heavy chain"/>
    <property type="match status" value="1"/>
</dbReference>
<evidence type="ECO:0000313" key="11">
    <source>
        <dbReference type="Proteomes" id="UP000015103"/>
    </source>
</evidence>
<dbReference type="Pfam" id="PF06017">
    <property type="entry name" value="Myosin_TH1"/>
    <property type="match status" value="1"/>
</dbReference>
<dbReference type="InterPro" id="IPR027417">
    <property type="entry name" value="P-loop_NTPase"/>
</dbReference>
<dbReference type="STRING" id="13249.T1HXQ9"/>
<dbReference type="Proteomes" id="UP000015103">
    <property type="component" value="Unassembled WGS sequence"/>
</dbReference>
<dbReference type="CDD" id="cd23767">
    <property type="entry name" value="IQCD"/>
    <property type="match status" value="1"/>
</dbReference>
<dbReference type="GO" id="GO:0006897">
    <property type="term" value="P:endocytosis"/>
    <property type="evidence" value="ECO:0007669"/>
    <property type="project" value="TreeGrafter"/>
</dbReference>
<feature type="binding site" evidence="9">
    <location>
        <begin position="110"/>
        <end position="117"/>
    </location>
    <ligand>
        <name>ATP</name>
        <dbReference type="ChEBI" id="CHEBI:30616"/>
    </ligand>
</feature>
<dbReference type="GO" id="GO:0007498">
    <property type="term" value="P:mesoderm development"/>
    <property type="evidence" value="ECO:0007669"/>
    <property type="project" value="UniProtKB-ARBA"/>
</dbReference>
<dbReference type="InterPro" id="IPR036961">
    <property type="entry name" value="Kinesin_motor_dom_sf"/>
</dbReference>
<dbReference type="InterPro" id="IPR001609">
    <property type="entry name" value="Myosin_head_motor_dom-like"/>
</dbReference>
<evidence type="ECO:0000256" key="5">
    <source>
        <dbReference type="ARBA" id="ARBA00023121"/>
    </source>
</evidence>
<dbReference type="InterPro" id="IPR010926">
    <property type="entry name" value="Myosin_TH1"/>
</dbReference>
<dbReference type="PANTHER" id="PTHR13140">
    <property type="entry name" value="MYOSIN"/>
    <property type="match status" value="1"/>
</dbReference>
<dbReference type="GO" id="GO:0007368">
    <property type="term" value="P:determination of left/right symmetry"/>
    <property type="evidence" value="ECO:0007669"/>
    <property type="project" value="UniProtKB-ARBA"/>
</dbReference>
<dbReference type="GO" id="GO:0007015">
    <property type="term" value="P:actin filament organization"/>
    <property type="evidence" value="ECO:0007669"/>
    <property type="project" value="TreeGrafter"/>
</dbReference>
<dbReference type="Pfam" id="PF00063">
    <property type="entry name" value="Myosin_head"/>
    <property type="match status" value="1"/>
</dbReference>
<dbReference type="eggNOG" id="KOG0164">
    <property type="taxonomic scope" value="Eukaryota"/>
</dbReference>
<dbReference type="SMART" id="SM00242">
    <property type="entry name" value="MYSc"/>
    <property type="match status" value="1"/>
</dbReference>
<keyword evidence="7 9" id="KW-0505">Motor protein</keyword>
<comment type="subcellular location">
    <subcellularLocation>
        <location evidence="1">Cell membrane</location>
        <topology evidence="1">Peripheral membrane protein</topology>
        <orientation evidence="1">Cytoplasmic side</orientation>
    </subcellularLocation>
</comment>
<evidence type="ECO:0000256" key="1">
    <source>
        <dbReference type="ARBA" id="ARBA00004413"/>
    </source>
</evidence>